<protein>
    <recommendedName>
        <fullName evidence="3">Gamma-secretase subunit PEN-2</fullName>
    </recommendedName>
</protein>
<dbReference type="AlphaFoldDB" id="A0A553NFL3"/>
<keyword evidence="7 8" id="KW-0472">Membrane</keyword>
<dbReference type="OMA" id="KLYLCKW"/>
<evidence type="ECO:0000256" key="6">
    <source>
        <dbReference type="ARBA" id="ARBA00022989"/>
    </source>
</evidence>
<comment type="caution">
    <text evidence="9">The sequence shown here is derived from an EMBL/GenBank/DDBJ whole genome shotgun (WGS) entry which is preliminary data.</text>
</comment>
<proteinExistence type="inferred from homology"/>
<evidence type="ECO:0000256" key="2">
    <source>
        <dbReference type="ARBA" id="ARBA00009607"/>
    </source>
</evidence>
<evidence type="ECO:0000256" key="8">
    <source>
        <dbReference type="SAM" id="Phobius"/>
    </source>
</evidence>
<dbReference type="STRING" id="6832.A0A553NFL3"/>
<keyword evidence="6 8" id="KW-1133">Transmembrane helix</keyword>
<evidence type="ECO:0000256" key="7">
    <source>
        <dbReference type="ARBA" id="ARBA00023136"/>
    </source>
</evidence>
<dbReference type="GO" id="GO:0070765">
    <property type="term" value="C:gamma-secretase complex"/>
    <property type="evidence" value="ECO:0007669"/>
    <property type="project" value="TreeGrafter"/>
</dbReference>
<evidence type="ECO:0000313" key="10">
    <source>
        <dbReference type="Proteomes" id="UP000318571"/>
    </source>
</evidence>
<dbReference type="OrthoDB" id="524898at2759"/>
<dbReference type="PANTHER" id="PTHR16318">
    <property type="entry name" value="GAMMA-SECRETASE SUBUNIT PEN-2"/>
    <property type="match status" value="1"/>
</dbReference>
<gene>
    <name evidence="9" type="ORF">TCAL_03590</name>
</gene>
<dbReference type="Proteomes" id="UP000318571">
    <property type="component" value="Chromosome 10"/>
</dbReference>
<feature type="transmembrane region" description="Helical" evidence="8">
    <location>
        <begin position="58"/>
        <end position="79"/>
    </location>
</feature>
<dbReference type="PANTHER" id="PTHR16318:SF0">
    <property type="entry name" value="GAMMA-SECRETASE SUBUNIT PEN-2"/>
    <property type="match status" value="1"/>
</dbReference>
<feature type="transmembrane region" description="Helical" evidence="8">
    <location>
        <begin position="20"/>
        <end position="46"/>
    </location>
</feature>
<organism evidence="9 10">
    <name type="scientific">Tigriopus californicus</name>
    <name type="common">Marine copepod</name>
    <dbReference type="NCBI Taxonomy" id="6832"/>
    <lineage>
        <taxon>Eukaryota</taxon>
        <taxon>Metazoa</taxon>
        <taxon>Ecdysozoa</taxon>
        <taxon>Arthropoda</taxon>
        <taxon>Crustacea</taxon>
        <taxon>Multicrustacea</taxon>
        <taxon>Hexanauplia</taxon>
        <taxon>Copepoda</taxon>
        <taxon>Harpacticoida</taxon>
        <taxon>Harpacticidae</taxon>
        <taxon>Tigriopus</taxon>
    </lineage>
</organism>
<comment type="similarity">
    <text evidence="2">Belongs to the PEN-2 family.</text>
</comment>
<dbReference type="Pfam" id="PF10251">
    <property type="entry name" value="PEN-2"/>
    <property type="match status" value="1"/>
</dbReference>
<evidence type="ECO:0000256" key="1">
    <source>
        <dbReference type="ARBA" id="ARBA00004141"/>
    </source>
</evidence>
<keyword evidence="10" id="KW-1185">Reference proteome</keyword>
<reference evidence="9 10" key="1">
    <citation type="journal article" date="2018" name="Nat. Ecol. Evol.">
        <title>Genomic signatures of mitonuclear coevolution across populations of Tigriopus californicus.</title>
        <authorList>
            <person name="Barreto F.S."/>
            <person name="Watson E.T."/>
            <person name="Lima T.G."/>
            <person name="Willett C.S."/>
            <person name="Edmands S."/>
            <person name="Li W."/>
            <person name="Burton R.S."/>
        </authorList>
    </citation>
    <scope>NUCLEOTIDE SEQUENCE [LARGE SCALE GENOMIC DNA]</scope>
    <source>
        <strain evidence="9 10">San Diego</strain>
    </source>
</reference>
<evidence type="ECO:0000256" key="5">
    <source>
        <dbReference type="ARBA" id="ARBA00022976"/>
    </source>
</evidence>
<evidence type="ECO:0000313" key="9">
    <source>
        <dbReference type="EMBL" id="TRY64159.1"/>
    </source>
</evidence>
<name>A0A553NFL3_TIGCA</name>
<dbReference type="GO" id="GO:0007219">
    <property type="term" value="P:Notch signaling pathway"/>
    <property type="evidence" value="ECO:0007669"/>
    <property type="project" value="UniProtKB-KW"/>
</dbReference>
<dbReference type="GO" id="GO:0007220">
    <property type="term" value="P:Notch receptor processing"/>
    <property type="evidence" value="ECO:0007669"/>
    <property type="project" value="TreeGrafter"/>
</dbReference>
<comment type="subcellular location">
    <subcellularLocation>
        <location evidence="1">Membrane</location>
        <topology evidence="1">Multi-pass membrane protein</topology>
    </subcellularLocation>
</comment>
<keyword evidence="4 8" id="KW-0812">Transmembrane</keyword>
<sequence>MDLSSAKVSGADKLDLCRKYFLGGFALLPFLWAVNAVWFASLAFRAPPFAEQKAIRQYVLASAVGAGLSLLVLIVWIVIFNQYRADWGAVADAMSFNIPTGQP</sequence>
<accession>A0A553NFL3</accession>
<keyword evidence="5" id="KW-0914">Notch signaling pathway</keyword>
<evidence type="ECO:0000256" key="3">
    <source>
        <dbReference type="ARBA" id="ARBA00018306"/>
    </source>
</evidence>
<dbReference type="EMBL" id="VCGU01000458">
    <property type="protein sequence ID" value="TRY64159.1"/>
    <property type="molecule type" value="Genomic_DNA"/>
</dbReference>
<dbReference type="InterPro" id="IPR019379">
    <property type="entry name" value="Gamma_Secretase_Asp_P_PEN2"/>
</dbReference>
<evidence type="ECO:0000256" key="4">
    <source>
        <dbReference type="ARBA" id="ARBA00022692"/>
    </source>
</evidence>